<accession>A0A6G4X2D6</accession>
<dbReference type="InterPro" id="IPR038765">
    <property type="entry name" value="Papain-like_cys_pep_sf"/>
</dbReference>
<proteinExistence type="predicted"/>
<feature type="transmembrane region" description="Helical" evidence="2">
    <location>
        <begin position="131"/>
        <end position="149"/>
    </location>
</feature>
<keyword evidence="2" id="KW-1133">Transmembrane helix</keyword>
<keyword evidence="2" id="KW-0812">Transmembrane</keyword>
<dbReference type="InterPro" id="IPR021878">
    <property type="entry name" value="TgpA_N"/>
</dbReference>
<evidence type="ECO:0000313" key="5">
    <source>
        <dbReference type="Proteomes" id="UP000477722"/>
    </source>
</evidence>
<feature type="region of interest" description="Disordered" evidence="1">
    <location>
        <begin position="539"/>
        <end position="607"/>
    </location>
</feature>
<dbReference type="EMBL" id="JAAKZZ010000340">
    <property type="protein sequence ID" value="NGO71706.1"/>
    <property type="molecule type" value="Genomic_DNA"/>
</dbReference>
<keyword evidence="5" id="KW-1185">Reference proteome</keyword>
<dbReference type="AlphaFoldDB" id="A0A6G4X2D6"/>
<dbReference type="SMART" id="SM00460">
    <property type="entry name" value="TGc"/>
    <property type="match status" value="1"/>
</dbReference>
<feature type="compositionally biased region" description="Low complexity" evidence="1">
    <location>
        <begin position="567"/>
        <end position="583"/>
    </location>
</feature>
<dbReference type="Pfam" id="PF11992">
    <property type="entry name" value="TgpA_N"/>
    <property type="match status" value="1"/>
</dbReference>
<gene>
    <name evidence="4" type="ORF">G5C65_25820</name>
</gene>
<feature type="transmembrane region" description="Helical" evidence="2">
    <location>
        <begin position="46"/>
        <end position="64"/>
    </location>
</feature>
<dbReference type="PANTHER" id="PTHR42736:SF1">
    <property type="entry name" value="PROTEIN-GLUTAMINE GAMMA-GLUTAMYLTRANSFERASE"/>
    <property type="match status" value="1"/>
</dbReference>
<dbReference type="Pfam" id="PF01841">
    <property type="entry name" value="Transglut_core"/>
    <property type="match status" value="1"/>
</dbReference>
<dbReference type="InterPro" id="IPR052901">
    <property type="entry name" value="Bact_TGase-like"/>
</dbReference>
<feature type="transmembrane region" description="Helical" evidence="2">
    <location>
        <begin position="105"/>
        <end position="124"/>
    </location>
</feature>
<dbReference type="SUPFAM" id="SSF54001">
    <property type="entry name" value="Cysteine proteinases"/>
    <property type="match status" value="1"/>
</dbReference>
<evidence type="ECO:0000259" key="3">
    <source>
        <dbReference type="SMART" id="SM00460"/>
    </source>
</evidence>
<keyword evidence="2" id="KW-0472">Membrane</keyword>
<dbReference type="Proteomes" id="UP000477722">
    <property type="component" value="Unassembled WGS sequence"/>
</dbReference>
<dbReference type="PANTHER" id="PTHR42736">
    <property type="entry name" value="PROTEIN-GLUTAMINE GAMMA-GLUTAMYLTRANSFERASE"/>
    <property type="match status" value="1"/>
</dbReference>
<evidence type="ECO:0000313" key="4">
    <source>
        <dbReference type="EMBL" id="NGO71706.1"/>
    </source>
</evidence>
<protein>
    <submittedName>
        <fullName evidence="4">Transglutaminase domain-containing protein</fullName>
    </submittedName>
</protein>
<feature type="transmembrane region" description="Helical" evidence="2">
    <location>
        <begin position="19"/>
        <end position="37"/>
    </location>
</feature>
<dbReference type="InterPro" id="IPR002931">
    <property type="entry name" value="Transglutaminase-like"/>
</dbReference>
<dbReference type="Gene3D" id="3.10.620.30">
    <property type="match status" value="1"/>
</dbReference>
<feature type="domain" description="Transglutaminase-like" evidence="3">
    <location>
        <begin position="471"/>
        <end position="541"/>
    </location>
</feature>
<name>A0A6G4X2D6_9ACTN</name>
<feature type="compositionally biased region" description="Basic and acidic residues" evidence="1">
    <location>
        <begin position="553"/>
        <end position="566"/>
    </location>
</feature>
<feature type="transmembrane region" description="Helical" evidence="2">
    <location>
        <begin position="155"/>
        <end position="173"/>
    </location>
</feature>
<feature type="transmembrane region" description="Helical" evidence="2">
    <location>
        <begin position="616"/>
        <end position="636"/>
    </location>
</feature>
<comment type="caution">
    <text evidence="4">The sequence shown here is derived from an EMBL/GenBank/DDBJ whole genome shotgun (WGS) entry which is preliminary data.</text>
</comment>
<sequence length="789" mass="83996">MATLAAASTLLPLVDPATWILQAALLVGIQTGVGAVARRVPLARPVTVLVQALAALLMLTLMFARQEALGGLLPSPAVFDRFGDLLSAGGQDVSRFAIPAPVTDGIRLMLVGGVLAVGLLVDALAVTYRSAAPAGLPLLALYSVAAGLSDGGSRWLWFLAAAGGFLLLLLAEGRERLAQWGRIFADRSRPGSAPYSPAVGGTAVAPVRTGRRIGVLALGIALVVPAVLPSMSGGLLESARERNAGSGGDGGKITAVRPEVSLQDSLNQPENRTVLTYTTDTEETQELYMRIVALDDFDGSTWKSSERRITSIPEPMPTPKGLAPEVKTQTVRTKISAAGWYAQDWLPMPYPANRVGINGKWRFEPEGRTLVGYQGQTTRGVRYQVESLLVEPTARQLRQAPEPAPEIEREYTRVPDSLPSVVHETARRVTRGATDDYQRAVKLQDWFAREGGFRYDTQVRSGTGSAAIANFLENKEGFCIHFSYSMAAMARTLGIPARVAVGFIPGAAEGDGSIAVGLQDAHAWPELYFEGVGWTRFEPTPTRGTTPSYARQDAPDRDADPSERLPDPGQDASPSPSPSASDQCTPEEKRSNPDCGAALPAADSGAGSGGFPAETVAAVTGGVLLALLLPSLPLLWRTRKRARRLREPPAGAGPDAVAASVVAVWRELLDSGWDFGIVPEDSATPRTAAARIARIGELGEAETEAAHRVALAVERVLYAPAPRGAESAGPAEGLADEVRRVRAGLWEAAPRRLRLRALLLPPSTVRALWAASSWWAAVRRRATPRLRRA</sequence>
<evidence type="ECO:0000256" key="1">
    <source>
        <dbReference type="SAM" id="MobiDB-lite"/>
    </source>
</evidence>
<evidence type="ECO:0000256" key="2">
    <source>
        <dbReference type="SAM" id="Phobius"/>
    </source>
</evidence>
<reference evidence="4 5" key="1">
    <citation type="submission" date="2020-02" db="EMBL/GenBank/DDBJ databases">
        <title>Whole-genome analyses of novel actinobacteria.</title>
        <authorList>
            <person name="Sahin N."/>
            <person name="Tatar D."/>
        </authorList>
    </citation>
    <scope>NUCLEOTIDE SEQUENCE [LARGE SCALE GENOMIC DNA]</scope>
    <source>
        <strain evidence="4 5">SB3404</strain>
    </source>
</reference>
<feature type="transmembrane region" description="Helical" evidence="2">
    <location>
        <begin position="215"/>
        <end position="236"/>
    </location>
</feature>
<organism evidence="4 5">
    <name type="scientific">Streptomyces boncukensis</name>
    <dbReference type="NCBI Taxonomy" id="2711219"/>
    <lineage>
        <taxon>Bacteria</taxon>
        <taxon>Bacillati</taxon>
        <taxon>Actinomycetota</taxon>
        <taxon>Actinomycetes</taxon>
        <taxon>Kitasatosporales</taxon>
        <taxon>Streptomycetaceae</taxon>
        <taxon>Streptomyces</taxon>
    </lineage>
</organism>